<evidence type="ECO:0000313" key="2">
    <source>
        <dbReference type="Proteomes" id="UP000326565"/>
    </source>
</evidence>
<proteinExistence type="predicted"/>
<organism evidence="1 2">
    <name type="scientific">Aspergillus leporis</name>
    <dbReference type="NCBI Taxonomy" id="41062"/>
    <lineage>
        <taxon>Eukaryota</taxon>
        <taxon>Fungi</taxon>
        <taxon>Dikarya</taxon>
        <taxon>Ascomycota</taxon>
        <taxon>Pezizomycotina</taxon>
        <taxon>Eurotiomycetes</taxon>
        <taxon>Eurotiomycetidae</taxon>
        <taxon>Eurotiales</taxon>
        <taxon>Aspergillaceae</taxon>
        <taxon>Aspergillus</taxon>
        <taxon>Aspergillus subgen. Circumdati</taxon>
    </lineage>
</organism>
<accession>A0A5N5WNX4</accession>
<protein>
    <submittedName>
        <fullName evidence="1">SUKH-4 immunity protein-domain-containing protein</fullName>
    </submittedName>
</protein>
<gene>
    <name evidence="1" type="ORF">BDV29DRAFT_195423</name>
</gene>
<reference evidence="1 2" key="1">
    <citation type="submission" date="2019-04" db="EMBL/GenBank/DDBJ databases">
        <title>Friends and foes A comparative genomics study of 23 Aspergillus species from section Flavi.</title>
        <authorList>
            <consortium name="DOE Joint Genome Institute"/>
            <person name="Kjaerbolling I."/>
            <person name="Vesth T."/>
            <person name="Frisvad J.C."/>
            <person name="Nybo J.L."/>
            <person name="Theobald S."/>
            <person name="Kildgaard S."/>
            <person name="Isbrandt T."/>
            <person name="Kuo A."/>
            <person name="Sato A."/>
            <person name="Lyhne E.K."/>
            <person name="Kogle M.E."/>
            <person name="Wiebenga A."/>
            <person name="Kun R.S."/>
            <person name="Lubbers R.J."/>
            <person name="Makela M.R."/>
            <person name="Barry K."/>
            <person name="Chovatia M."/>
            <person name="Clum A."/>
            <person name="Daum C."/>
            <person name="Haridas S."/>
            <person name="He G."/>
            <person name="LaButti K."/>
            <person name="Lipzen A."/>
            <person name="Mondo S."/>
            <person name="Riley R."/>
            <person name="Salamov A."/>
            <person name="Simmons B.A."/>
            <person name="Magnuson J.K."/>
            <person name="Henrissat B."/>
            <person name="Mortensen U.H."/>
            <person name="Larsen T.O."/>
            <person name="Devries R.P."/>
            <person name="Grigoriev I.V."/>
            <person name="Machida M."/>
            <person name="Baker S.E."/>
            <person name="Andersen M.R."/>
        </authorList>
    </citation>
    <scope>NUCLEOTIDE SEQUENCE [LARGE SCALE GENOMIC DNA]</scope>
    <source>
        <strain evidence="1 2">CBS 151.66</strain>
    </source>
</reference>
<sequence>MPSILGLPPELALWVYHRLDSITDAVHLAGSCRKLHNIWSRQQDRLKIAHSIITHAPRPTLRPNKNWMATHFGVDWVWQPQEPDLPVNLTDETTRAFLLDVGFPAVKLKVIGWDSTHLKKDDGPLEAWDADELYGLRYPDDDSPPDNFAFLFGSTDEWMVMVGGEDGAVVHYDPDGWDHADGYQGLVATSLLHLAVLLWMLADVAQRLQITPDEEEEAWQVVLSTLKERMIEYDDCVEGSKFWDGMFESIV</sequence>
<dbReference type="AlphaFoldDB" id="A0A5N5WNX4"/>
<dbReference type="Proteomes" id="UP000326565">
    <property type="component" value="Unassembled WGS sequence"/>
</dbReference>
<dbReference type="EMBL" id="ML732375">
    <property type="protein sequence ID" value="KAB8068742.1"/>
    <property type="molecule type" value="Genomic_DNA"/>
</dbReference>
<evidence type="ECO:0000313" key="1">
    <source>
        <dbReference type="EMBL" id="KAB8068742.1"/>
    </source>
</evidence>
<dbReference type="Pfam" id="PF14435">
    <property type="entry name" value="SUKH-4"/>
    <property type="match status" value="1"/>
</dbReference>
<keyword evidence="2" id="KW-1185">Reference proteome</keyword>
<name>A0A5N5WNX4_9EURO</name>
<dbReference type="InterPro" id="IPR025851">
    <property type="entry name" value="SUKH-4"/>
</dbReference>
<dbReference type="OrthoDB" id="4474617at2759"/>